<comment type="caution">
    <text evidence="4">The sequence shown here is derived from an EMBL/GenBank/DDBJ whole genome shotgun (WGS) entry which is preliminary data.</text>
</comment>
<dbReference type="RefSeq" id="WP_070742641.1">
    <property type="nucleotide sequence ID" value="NZ_MDZA01000111.1"/>
</dbReference>
<dbReference type="Proteomes" id="UP000177506">
    <property type="component" value="Unassembled WGS sequence"/>
</dbReference>
<evidence type="ECO:0000256" key="2">
    <source>
        <dbReference type="SAM" id="SignalP"/>
    </source>
</evidence>
<gene>
    <name evidence="4" type="ORF">BEN49_00680</name>
</gene>
<evidence type="ECO:0000313" key="4">
    <source>
        <dbReference type="EMBL" id="OGX90837.1"/>
    </source>
</evidence>
<feature type="signal peptide" evidence="2">
    <location>
        <begin position="1"/>
        <end position="27"/>
    </location>
</feature>
<dbReference type="InterPro" id="IPR021255">
    <property type="entry name" value="DUF2807"/>
</dbReference>
<keyword evidence="5" id="KW-1185">Reference proteome</keyword>
<dbReference type="OrthoDB" id="880784at2"/>
<dbReference type="Pfam" id="PF10988">
    <property type="entry name" value="DUF2807"/>
    <property type="match status" value="1"/>
</dbReference>
<keyword evidence="2" id="KW-0732">Signal</keyword>
<dbReference type="EMBL" id="MDZA01000111">
    <property type="protein sequence ID" value="OGX90837.1"/>
    <property type="molecule type" value="Genomic_DNA"/>
</dbReference>
<proteinExistence type="predicted"/>
<evidence type="ECO:0000256" key="1">
    <source>
        <dbReference type="SAM" id="MobiDB-lite"/>
    </source>
</evidence>
<feature type="region of interest" description="Disordered" evidence="1">
    <location>
        <begin position="219"/>
        <end position="247"/>
    </location>
</feature>
<protein>
    <recommendedName>
        <fullName evidence="3">Putative auto-transporter adhesin head GIN domain-containing protein</fullName>
    </recommendedName>
</protein>
<feature type="chain" id="PRO_5009579571" description="Putative auto-transporter adhesin head GIN domain-containing protein" evidence="2">
    <location>
        <begin position="28"/>
        <end position="247"/>
    </location>
</feature>
<evidence type="ECO:0000259" key="3">
    <source>
        <dbReference type="Pfam" id="PF10988"/>
    </source>
</evidence>
<feature type="compositionally biased region" description="Basic and acidic residues" evidence="1">
    <location>
        <begin position="236"/>
        <end position="247"/>
    </location>
</feature>
<evidence type="ECO:0000313" key="5">
    <source>
        <dbReference type="Proteomes" id="UP000177506"/>
    </source>
</evidence>
<sequence length="247" mass="26021">MNISSLTRFFDTAVALAVALTATGAMAQQPQARPVSGSFEQVESSGGIDVYLAQGPVAAVAVEALPEALPHVVTEVRNGTLSIHWEKDFSWQKMLSWNSLSGRQRSVKVYITAPRLTGLALSGGADAHGQTPLVADEFSIRASGGSDVTLRLQAKTVRAESSGGSDVTLTGKVERQDMRFSGGSDYHGLGLQSTTATISASGGSDADVWVDGELTANTSGGSDLRYKGNGRLTNPRRSDDNDIKHVR</sequence>
<name>A0A1G1TJ04_9BACT</name>
<dbReference type="Gene3D" id="2.160.20.120">
    <property type="match status" value="1"/>
</dbReference>
<dbReference type="AlphaFoldDB" id="A0A1G1TJ04"/>
<feature type="domain" description="Putative auto-transporter adhesin head GIN" evidence="3">
    <location>
        <begin position="39"/>
        <end position="229"/>
    </location>
</feature>
<organism evidence="4 5">
    <name type="scientific">Hymenobacter coccineus</name>
    <dbReference type="NCBI Taxonomy" id="1908235"/>
    <lineage>
        <taxon>Bacteria</taxon>
        <taxon>Pseudomonadati</taxon>
        <taxon>Bacteroidota</taxon>
        <taxon>Cytophagia</taxon>
        <taxon>Cytophagales</taxon>
        <taxon>Hymenobacteraceae</taxon>
        <taxon>Hymenobacter</taxon>
    </lineage>
</organism>
<accession>A0A1G1TJ04</accession>
<reference evidence="4 5" key="1">
    <citation type="submission" date="2016-08" db="EMBL/GenBank/DDBJ databases">
        <title>Hymenobacter coccineus sp. nov., Hymenobacter lapidarius sp. nov. and Hymenobacter glacialis sp. nov., isolated from Antarctic soil.</title>
        <authorList>
            <person name="Sedlacek I."/>
            <person name="Kralova S."/>
            <person name="Kyrova K."/>
            <person name="Maslanova I."/>
            <person name="Stankova E."/>
            <person name="Vrbovska V."/>
            <person name="Nemec M."/>
            <person name="Bartak M."/>
            <person name="Svec P."/>
            <person name="Busse H.-J."/>
            <person name="Pantucek R."/>
        </authorList>
    </citation>
    <scope>NUCLEOTIDE SEQUENCE [LARGE SCALE GENOMIC DNA]</scope>
    <source>
        <strain evidence="4 5">CCM 8649</strain>
    </source>
</reference>